<feature type="transmembrane region" description="Helical" evidence="6">
    <location>
        <begin position="18"/>
        <end position="38"/>
    </location>
</feature>
<proteinExistence type="predicted"/>
<keyword evidence="5 6" id="KW-0472">Membrane</keyword>
<reference evidence="8" key="1">
    <citation type="submission" date="2024-08" db="EMBL/GenBank/DDBJ databases">
        <authorList>
            <person name="Yu S.T."/>
        </authorList>
    </citation>
    <scope>NUCLEOTIDE SEQUENCE</scope>
    <source>
        <strain evidence="8">R33</strain>
    </source>
</reference>
<feature type="transmembrane region" description="Helical" evidence="6">
    <location>
        <begin position="86"/>
        <end position="108"/>
    </location>
</feature>
<name>A0AB39YE44_9ACTN</name>
<dbReference type="AlphaFoldDB" id="A0AB39YE44"/>
<keyword evidence="3 6" id="KW-0812">Transmembrane</keyword>
<dbReference type="GO" id="GO:0005886">
    <property type="term" value="C:plasma membrane"/>
    <property type="evidence" value="ECO:0007669"/>
    <property type="project" value="UniProtKB-SubCell"/>
</dbReference>
<evidence type="ECO:0000256" key="5">
    <source>
        <dbReference type="ARBA" id="ARBA00023136"/>
    </source>
</evidence>
<dbReference type="PANTHER" id="PTHR45530">
    <property type="entry name" value="SENSORY TRANSDUCTION HISTIDINE KINASE"/>
    <property type="match status" value="1"/>
</dbReference>
<evidence type="ECO:0000256" key="1">
    <source>
        <dbReference type="ARBA" id="ARBA00004651"/>
    </source>
</evidence>
<protein>
    <submittedName>
        <fullName evidence="8">MASE1 domain-containing protein</fullName>
    </submittedName>
</protein>
<evidence type="ECO:0000313" key="8">
    <source>
        <dbReference type="EMBL" id="XDV67766.1"/>
    </source>
</evidence>
<evidence type="ECO:0000256" key="2">
    <source>
        <dbReference type="ARBA" id="ARBA00022475"/>
    </source>
</evidence>
<dbReference type="InterPro" id="IPR007895">
    <property type="entry name" value="MASE1"/>
</dbReference>
<keyword evidence="2" id="KW-1003">Cell membrane</keyword>
<comment type="subcellular location">
    <subcellularLocation>
        <location evidence="1">Cell membrane</location>
        <topology evidence="1">Multi-pass membrane protein</topology>
    </subcellularLocation>
</comment>
<feature type="transmembrane region" description="Helical" evidence="6">
    <location>
        <begin position="120"/>
        <end position="142"/>
    </location>
</feature>
<dbReference type="EMBL" id="CP165727">
    <property type="protein sequence ID" value="XDV67766.1"/>
    <property type="molecule type" value="Genomic_DNA"/>
</dbReference>
<feature type="transmembrane region" description="Helical" evidence="6">
    <location>
        <begin position="162"/>
        <end position="185"/>
    </location>
</feature>
<evidence type="ECO:0000256" key="4">
    <source>
        <dbReference type="ARBA" id="ARBA00022989"/>
    </source>
</evidence>
<evidence type="ECO:0000259" key="7">
    <source>
        <dbReference type="Pfam" id="PF05231"/>
    </source>
</evidence>
<dbReference type="Pfam" id="PF05231">
    <property type="entry name" value="MASE1"/>
    <property type="match status" value="1"/>
</dbReference>
<gene>
    <name evidence="8" type="ORF">AB5J51_35035</name>
</gene>
<evidence type="ECO:0000256" key="3">
    <source>
        <dbReference type="ARBA" id="ARBA00022692"/>
    </source>
</evidence>
<feature type="transmembrane region" description="Helical" evidence="6">
    <location>
        <begin position="233"/>
        <end position="253"/>
    </location>
</feature>
<feature type="transmembrane region" description="Helical" evidence="6">
    <location>
        <begin position="197"/>
        <end position="227"/>
    </location>
</feature>
<organism evidence="8">
    <name type="scientific">Streptomyces sp. R33</name>
    <dbReference type="NCBI Taxonomy" id="3238629"/>
    <lineage>
        <taxon>Bacteria</taxon>
        <taxon>Bacillati</taxon>
        <taxon>Actinomycetota</taxon>
        <taxon>Actinomycetes</taxon>
        <taxon>Kitasatosporales</taxon>
        <taxon>Streptomycetaceae</taxon>
        <taxon>Streptomyces</taxon>
    </lineage>
</organism>
<sequence>MSDAVVRTEEWRRPAGTLLRILGVAAAYYATGRIGLLLRVVVEGAQVTPLWLPTGIAVAALLWFGLRIWPGIALGTFLAIEHLSSFQIADIGIVVGNTLAPVCAYLLLRRVGFRTEIDRLRDGLALVFLGGLVPMLISASIGTGVLVATGDLALSGFWPVWSAWWVGDAMGVLVVTPVLLVLPTVRMPDDAYRVAEAVLLAVAVGVGVFMVSRSALSLLFLVFPLLIWSAVRFQLAGSAPCVLIMSVVVISAATDRAGPFADHTLFEIMVNLQALNGSAALTALLLSAMVTEQNNIRLKIEQVCEDLAEVVDRLAPRRPGD</sequence>
<feature type="domain" description="MASE1" evidence="7">
    <location>
        <begin position="25"/>
        <end position="294"/>
    </location>
</feature>
<dbReference type="PANTHER" id="PTHR45530:SF3">
    <property type="entry name" value="TWO-COMPONENT SYSTEM NARL FAMILY SENSOR HISTIDINE KINASE BARA"/>
    <property type="match status" value="1"/>
</dbReference>
<keyword evidence="4 6" id="KW-1133">Transmembrane helix</keyword>
<feature type="transmembrane region" description="Helical" evidence="6">
    <location>
        <begin position="50"/>
        <end position="80"/>
    </location>
</feature>
<evidence type="ECO:0000256" key="6">
    <source>
        <dbReference type="SAM" id="Phobius"/>
    </source>
</evidence>
<accession>A0AB39YE44</accession>